<reference evidence="1 2" key="1">
    <citation type="journal article" date="2018" name="PLoS Genet.">
        <title>Repeat elements organise 3D genome structure and mediate transcription in the filamentous fungus Epichloe festucae.</title>
        <authorList>
            <person name="Winter D.J."/>
            <person name="Ganley A.R.D."/>
            <person name="Young C.A."/>
            <person name="Liachko I."/>
            <person name="Schardl C.L."/>
            <person name="Dupont P.Y."/>
            <person name="Berry D."/>
            <person name="Ram A."/>
            <person name="Scott B."/>
            <person name="Cox M.P."/>
        </authorList>
    </citation>
    <scope>NUCLEOTIDE SEQUENCE [LARGE SCALE GENOMIC DNA]</scope>
    <source>
        <strain evidence="1 2">Fl1</strain>
    </source>
</reference>
<sequence length="103" mass="11385">MPRCASMEYAWLPASSFVAGNGLLLYWKCDQHDDDDDDDDDDYDDGGGNAWPFGCSDGRRRVDLISRLFDPVVTRPLHTGNWKQPQSAITTITTTATTATTAI</sequence>
<dbReference type="Proteomes" id="UP000594364">
    <property type="component" value="Chromosome 5"/>
</dbReference>
<dbReference type="AlphaFoldDB" id="A0A7U3Q091"/>
<keyword evidence="2" id="KW-1185">Reference proteome</keyword>
<organism evidence="1 2">
    <name type="scientific">Epichloe festucae (strain Fl1)</name>
    <dbReference type="NCBI Taxonomy" id="877507"/>
    <lineage>
        <taxon>Eukaryota</taxon>
        <taxon>Fungi</taxon>
        <taxon>Dikarya</taxon>
        <taxon>Ascomycota</taxon>
        <taxon>Pezizomycotina</taxon>
        <taxon>Sordariomycetes</taxon>
        <taxon>Hypocreomycetidae</taxon>
        <taxon>Hypocreales</taxon>
        <taxon>Clavicipitaceae</taxon>
        <taxon>Epichloe</taxon>
    </lineage>
</organism>
<gene>
    <name evidence="1" type="ORF">C2857_002804</name>
</gene>
<name>A0A7U3Q091_EPIFF</name>
<evidence type="ECO:0000313" key="1">
    <source>
        <dbReference type="EMBL" id="QPH11169.1"/>
    </source>
</evidence>
<dbReference type="EMBL" id="CP031389">
    <property type="protein sequence ID" value="QPH11169.1"/>
    <property type="molecule type" value="Genomic_DNA"/>
</dbReference>
<accession>A0A7U3Q091</accession>
<proteinExistence type="predicted"/>
<protein>
    <submittedName>
        <fullName evidence="1">Uncharacterized protein</fullName>
    </submittedName>
</protein>
<evidence type="ECO:0000313" key="2">
    <source>
        <dbReference type="Proteomes" id="UP000594364"/>
    </source>
</evidence>